<dbReference type="STRING" id="276.THFILI_08725"/>
<dbReference type="InterPro" id="IPR002716">
    <property type="entry name" value="PIN_dom"/>
</dbReference>
<dbReference type="InterPro" id="IPR041705">
    <property type="entry name" value="PIN_Sll0205"/>
</dbReference>
<feature type="domain" description="PIN" evidence="1">
    <location>
        <begin position="5"/>
        <end position="123"/>
    </location>
</feature>
<protein>
    <submittedName>
        <fullName evidence="2">Twitching motility protein PilT</fullName>
    </submittedName>
</protein>
<keyword evidence="3" id="KW-1185">Reference proteome</keyword>
<sequence>MGRRYLLDTHVLIWALTEPKRLSLRVRSLLEDPDTPLLVSSASAWEMATKHRLGKLSGAEAVLEGLEGHLSRLGAEELPIRLAHALLAGRLPGEHRDPFDRILAAQSLVEGLVLLTTDRAFRTFGVETLW</sequence>
<evidence type="ECO:0000313" key="2">
    <source>
        <dbReference type="EMBL" id="KGQ22154.2"/>
    </source>
</evidence>
<reference evidence="2 3" key="1">
    <citation type="journal article" date="2015" name="Genome Announc.">
        <title>Draft Genome Sequence of the Thermophile Thermus filiformis ATCC 43280, Producer of Carotenoid-(Di)glucoside-Branched Fatty Acid (Di)esters and Source of Hyperthermostable Enzymes of Biotechnological Interest.</title>
        <authorList>
            <person name="Mandelli F."/>
            <person name="Oliveira Ramires B."/>
            <person name="Couger M.B."/>
            <person name="Paixao D.A."/>
            <person name="Camilo C.M."/>
            <person name="Polikarpov I."/>
            <person name="Prade R."/>
            <person name="Riano-Pachon D.M."/>
            <person name="Squina F.M."/>
        </authorList>
    </citation>
    <scope>NUCLEOTIDE SEQUENCE [LARGE SCALE GENOMIC DNA]</scope>
    <source>
        <strain evidence="2 3">ATCC 43280</strain>
    </source>
</reference>
<comment type="caution">
    <text evidence="2">The sequence shown here is derived from an EMBL/GenBank/DDBJ whole genome shotgun (WGS) entry which is preliminary data.</text>
</comment>
<dbReference type="PANTHER" id="PTHR36173:SF2">
    <property type="entry name" value="RIBONUCLEASE VAPC16"/>
    <property type="match status" value="1"/>
</dbReference>
<dbReference type="SUPFAM" id="SSF88723">
    <property type="entry name" value="PIN domain-like"/>
    <property type="match status" value="1"/>
</dbReference>
<name>A0A0A2XAG3_THEFI</name>
<dbReference type="InterPro" id="IPR052919">
    <property type="entry name" value="TA_system_RNase"/>
</dbReference>
<proteinExistence type="predicted"/>
<evidence type="ECO:0000313" key="3">
    <source>
        <dbReference type="Proteomes" id="UP000030364"/>
    </source>
</evidence>
<dbReference type="Proteomes" id="UP000030364">
    <property type="component" value="Unassembled WGS sequence"/>
</dbReference>
<dbReference type="Pfam" id="PF01850">
    <property type="entry name" value="PIN"/>
    <property type="match status" value="1"/>
</dbReference>
<evidence type="ECO:0000259" key="1">
    <source>
        <dbReference type="Pfam" id="PF01850"/>
    </source>
</evidence>
<organism evidence="2 3">
    <name type="scientific">Thermus filiformis</name>
    <dbReference type="NCBI Taxonomy" id="276"/>
    <lineage>
        <taxon>Bacteria</taxon>
        <taxon>Thermotogati</taxon>
        <taxon>Deinococcota</taxon>
        <taxon>Deinococci</taxon>
        <taxon>Thermales</taxon>
        <taxon>Thermaceae</taxon>
        <taxon>Thermus</taxon>
    </lineage>
</organism>
<dbReference type="EMBL" id="JPSL02000040">
    <property type="protein sequence ID" value="KGQ22154.2"/>
    <property type="molecule type" value="Genomic_DNA"/>
</dbReference>
<dbReference type="CDD" id="cd09872">
    <property type="entry name" value="PIN_Sll0205-like"/>
    <property type="match status" value="1"/>
</dbReference>
<dbReference type="PANTHER" id="PTHR36173">
    <property type="entry name" value="RIBONUCLEASE VAPC16-RELATED"/>
    <property type="match status" value="1"/>
</dbReference>
<dbReference type="Gene3D" id="3.40.50.1010">
    <property type="entry name" value="5'-nuclease"/>
    <property type="match status" value="1"/>
</dbReference>
<dbReference type="RefSeq" id="WP_038063661.1">
    <property type="nucleotide sequence ID" value="NZ_JPSL02000040.1"/>
</dbReference>
<gene>
    <name evidence="2" type="ORF">THFILI_08725</name>
</gene>
<accession>A0A0A2XAG3</accession>
<dbReference type="OrthoDB" id="9798990at2"/>
<dbReference type="InterPro" id="IPR029060">
    <property type="entry name" value="PIN-like_dom_sf"/>
</dbReference>
<dbReference type="AlphaFoldDB" id="A0A0A2XAG3"/>